<dbReference type="CDD" id="cd16964">
    <property type="entry name" value="YqgF"/>
    <property type="match status" value="1"/>
</dbReference>
<evidence type="ECO:0000256" key="4">
    <source>
        <dbReference type="ARBA" id="ARBA00022801"/>
    </source>
</evidence>
<keyword evidence="2 5" id="KW-0690">Ribosome biogenesis</keyword>
<dbReference type="EC" id="3.1.-.-" evidence="5"/>
<keyword evidence="3 5" id="KW-0540">Nuclease</keyword>
<dbReference type="InterPro" id="IPR006641">
    <property type="entry name" value="YqgF/RNaseH-like_dom"/>
</dbReference>
<comment type="subcellular location">
    <subcellularLocation>
        <location evidence="5">Cytoplasm</location>
    </subcellularLocation>
</comment>
<protein>
    <recommendedName>
        <fullName evidence="5">Putative pre-16S rRNA nuclease</fullName>
        <ecNumber evidence="5">3.1.-.-</ecNumber>
    </recommendedName>
</protein>
<evidence type="ECO:0000256" key="3">
    <source>
        <dbReference type="ARBA" id="ARBA00022722"/>
    </source>
</evidence>
<dbReference type="Proteomes" id="UP000230093">
    <property type="component" value="Unassembled WGS sequence"/>
</dbReference>
<proteinExistence type="inferred from homology"/>
<dbReference type="GO" id="GO:0005829">
    <property type="term" value="C:cytosol"/>
    <property type="evidence" value="ECO:0007669"/>
    <property type="project" value="TreeGrafter"/>
</dbReference>
<dbReference type="SUPFAM" id="SSF53098">
    <property type="entry name" value="Ribonuclease H-like"/>
    <property type="match status" value="1"/>
</dbReference>
<dbReference type="GO" id="GO:0016788">
    <property type="term" value="F:hydrolase activity, acting on ester bonds"/>
    <property type="evidence" value="ECO:0007669"/>
    <property type="project" value="UniProtKB-UniRule"/>
</dbReference>
<dbReference type="Pfam" id="PF03652">
    <property type="entry name" value="RuvX"/>
    <property type="match status" value="1"/>
</dbReference>
<dbReference type="SMART" id="SM00732">
    <property type="entry name" value="YqgFc"/>
    <property type="match status" value="1"/>
</dbReference>
<evidence type="ECO:0000256" key="2">
    <source>
        <dbReference type="ARBA" id="ARBA00022517"/>
    </source>
</evidence>
<name>A0A2H0WA56_9BACT</name>
<dbReference type="InterPro" id="IPR012337">
    <property type="entry name" value="RNaseH-like_sf"/>
</dbReference>
<dbReference type="EMBL" id="PEZT01000005">
    <property type="protein sequence ID" value="PIS09533.1"/>
    <property type="molecule type" value="Genomic_DNA"/>
</dbReference>
<dbReference type="PANTHER" id="PTHR33317">
    <property type="entry name" value="POLYNUCLEOTIDYL TRANSFERASE, RIBONUCLEASE H-LIKE SUPERFAMILY PROTEIN"/>
    <property type="match status" value="1"/>
</dbReference>
<accession>A0A2H0WA56</accession>
<evidence type="ECO:0000256" key="5">
    <source>
        <dbReference type="HAMAP-Rule" id="MF_00651"/>
    </source>
</evidence>
<keyword evidence="4 5" id="KW-0378">Hydrolase</keyword>
<evidence type="ECO:0000259" key="6">
    <source>
        <dbReference type="SMART" id="SM00732"/>
    </source>
</evidence>
<keyword evidence="1 5" id="KW-0963">Cytoplasm</keyword>
<sequence length="131" mass="14715">MKLLGIDFGLKNIGLATSEGFLAEPFKSLKVKDLEKTVKEIGLICQAEKIEKIVLGQTEGKLAPRIRGFKKKIEEKTSLPVFLQDETLSTVEAKEKMIEMGKGREKRKLKEHQVAASLILQDYLDLNSKKS</sequence>
<comment type="function">
    <text evidence="5">Could be a nuclease involved in processing of the 5'-end of pre-16S rRNA.</text>
</comment>
<reference evidence="8" key="1">
    <citation type="submission" date="2017-09" db="EMBL/GenBank/DDBJ databases">
        <title>Depth-based differentiation of microbial function through sediment-hosted aquifers and enrichment of novel symbionts in the deep terrestrial subsurface.</title>
        <authorList>
            <person name="Probst A.J."/>
            <person name="Ladd B."/>
            <person name="Jarett J.K."/>
            <person name="Geller-Mcgrath D.E."/>
            <person name="Sieber C.M.K."/>
            <person name="Emerson J.B."/>
            <person name="Anantharaman K."/>
            <person name="Thomas B.C."/>
            <person name="Malmstrom R."/>
            <person name="Stieglmeier M."/>
            <person name="Klingl A."/>
            <person name="Woyke T."/>
            <person name="Ryan C.M."/>
            <person name="Banfield J.F."/>
        </authorList>
    </citation>
    <scope>NUCLEOTIDE SEQUENCE [LARGE SCALE GENOMIC DNA]</scope>
</reference>
<comment type="similarity">
    <text evidence="5">Belongs to the YqgF HJR family.</text>
</comment>
<gene>
    <name evidence="7" type="ORF">COT75_01080</name>
</gene>
<dbReference type="AlphaFoldDB" id="A0A2H0WA56"/>
<evidence type="ECO:0000256" key="1">
    <source>
        <dbReference type="ARBA" id="ARBA00022490"/>
    </source>
</evidence>
<dbReference type="PANTHER" id="PTHR33317:SF4">
    <property type="entry name" value="POLYNUCLEOTIDYL TRANSFERASE, RIBONUCLEASE H-LIKE SUPERFAMILY PROTEIN"/>
    <property type="match status" value="1"/>
</dbReference>
<organism evidence="7 8">
    <name type="scientific">Candidatus Beckwithbacteria bacterium CG10_big_fil_rev_8_21_14_0_10_34_10</name>
    <dbReference type="NCBI Taxonomy" id="1974495"/>
    <lineage>
        <taxon>Bacteria</taxon>
        <taxon>Candidatus Beckwithiibacteriota</taxon>
    </lineage>
</organism>
<dbReference type="HAMAP" id="MF_00651">
    <property type="entry name" value="Nuclease_YqgF"/>
    <property type="match status" value="1"/>
</dbReference>
<dbReference type="Gene3D" id="3.30.420.140">
    <property type="entry name" value="YqgF/RNase H-like domain"/>
    <property type="match status" value="1"/>
</dbReference>
<dbReference type="InterPro" id="IPR037027">
    <property type="entry name" value="YqgF/RNaseH-like_dom_sf"/>
</dbReference>
<dbReference type="NCBIfam" id="TIGR00250">
    <property type="entry name" value="RNAse_H_YqgF"/>
    <property type="match status" value="1"/>
</dbReference>
<feature type="domain" description="YqgF/RNase H-like" evidence="6">
    <location>
        <begin position="1"/>
        <end position="93"/>
    </location>
</feature>
<dbReference type="GO" id="GO:0000967">
    <property type="term" value="P:rRNA 5'-end processing"/>
    <property type="evidence" value="ECO:0007669"/>
    <property type="project" value="UniProtKB-UniRule"/>
</dbReference>
<dbReference type="InterPro" id="IPR005227">
    <property type="entry name" value="YqgF"/>
</dbReference>
<comment type="caution">
    <text evidence="7">The sequence shown here is derived from an EMBL/GenBank/DDBJ whole genome shotgun (WGS) entry which is preliminary data.</text>
</comment>
<evidence type="ECO:0000313" key="8">
    <source>
        <dbReference type="Proteomes" id="UP000230093"/>
    </source>
</evidence>
<evidence type="ECO:0000313" key="7">
    <source>
        <dbReference type="EMBL" id="PIS09533.1"/>
    </source>
</evidence>
<dbReference type="GO" id="GO:0004518">
    <property type="term" value="F:nuclease activity"/>
    <property type="evidence" value="ECO:0007669"/>
    <property type="project" value="UniProtKB-KW"/>
</dbReference>